<gene>
    <name evidence="2" type="ORF">GMOD_00008680</name>
</gene>
<dbReference type="CDD" id="cd07822">
    <property type="entry name" value="SRPBCC_4"/>
    <property type="match status" value="1"/>
</dbReference>
<dbReference type="SUPFAM" id="SSF55961">
    <property type="entry name" value="Bet v1-like"/>
    <property type="match status" value="1"/>
</dbReference>
<accession>A0A3M7M915</accession>
<dbReference type="EMBL" id="KE747825">
    <property type="protein sequence ID" value="RMZ71001.1"/>
    <property type="molecule type" value="Genomic_DNA"/>
</dbReference>
<evidence type="ECO:0000313" key="3">
    <source>
        <dbReference type="Proteomes" id="UP000265663"/>
    </source>
</evidence>
<evidence type="ECO:0000256" key="1">
    <source>
        <dbReference type="SAM" id="MobiDB-lite"/>
    </source>
</evidence>
<evidence type="ECO:0000313" key="2">
    <source>
        <dbReference type="EMBL" id="RMZ71001.1"/>
    </source>
</evidence>
<organism evidence="2 3">
    <name type="scientific">Pyrenophora seminiperda CCB06</name>
    <dbReference type="NCBI Taxonomy" id="1302712"/>
    <lineage>
        <taxon>Eukaryota</taxon>
        <taxon>Fungi</taxon>
        <taxon>Dikarya</taxon>
        <taxon>Ascomycota</taxon>
        <taxon>Pezizomycotina</taxon>
        <taxon>Dothideomycetes</taxon>
        <taxon>Pleosporomycetidae</taxon>
        <taxon>Pleosporales</taxon>
        <taxon>Pleosporineae</taxon>
        <taxon>Pleosporaceae</taxon>
        <taxon>Pyrenophora</taxon>
    </lineage>
</organism>
<keyword evidence="3" id="KW-1185">Reference proteome</keyword>
<sequence>MSSNTVAWPPAEGLTTKLVPRTHAVLQLAHSTIIHAPAPLVFDALLNVAEYAKWNTFIPSVRIVSQPPTRSPESPNNKDNERDRTHLRLGTTMIFDAVMDASKPTATTPSSLRIADISTPTSPSSYLSPSLLADPSFTADLSKVYRVSWVGNGGMMYALGAVMKVQRFHEVIVRGDAECEVRTWELMGGVLAYLVKMSFGAGLQGKFVTWCEELKAWCEKVYKEGDGEGAAGGGE</sequence>
<feature type="region of interest" description="Disordered" evidence="1">
    <location>
        <begin position="64"/>
        <end position="84"/>
    </location>
</feature>
<reference evidence="2 3" key="1">
    <citation type="journal article" date="2014" name="PLoS ONE">
        <title>De novo Genome Assembly of the Fungal Plant Pathogen Pyrenophora semeniperda.</title>
        <authorList>
            <person name="Soliai M.M."/>
            <person name="Meyer S.E."/>
            <person name="Udall J.A."/>
            <person name="Elzinga D.E."/>
            <person name="Hermansen R.A."/>
            <person name="Bodily P.M."/>
            <person name="Hart A.A."/>
            <person name="Coleman C.E."/>
        </authorList>
    </citation>
    <scope>NUCLEOTIDE SEQUENCE [LARGE SCALE GENOMIC DNA]</scope>
    <source>
        <strain evidence="2 3">CCB06</strain>
        <tissue evidence="2">Mycelium</tissue>
    </source>
</reference>
<dbReference type="Proteomes" id="UP000265663">
    <property type="component" value="Unassembled WGS sequence"/>
</dbReference>
<name>A0A3M7M915_9PLEO</name>
<dbReference type="AlphaFoldDB" id="A0A3M7M915"/>
<proteinExistence type="predicted"/>
<protein>
    <submittedName>
        <fullName evidence="2">Polyketide cyclase dehydrase</fullName>
    </submittedName>
</protein>
<dbReference type="OrthoDB" id="509124at2759"/>
<feature type="compositionally biased region" description="Polar residues" evidence="1">
    <location>
        <begin position="66"/>
        <end position="75"/>
    </location>
</feature>